<feature type="transmembrane region" description="Helical" evidence="5">
    <location>
        <begin position="95"/>
        <end position="121"/>
    </location>
</feature>
<feature type="transmembrane region" description="Helical" evidence="5">
    <location>
        <begin position="18"/>
        <end position="41"/>
    </location>
</feature>
<gene>
    <name evidence="7" type="ORF">C7M84_016530</name>
</gene>
<feature type="domain" description="G-protein coupled receptors family 1 profile" evidence="6">
    <location>
        <begin position="33"/>
        <end position="268"/>
    </location>
</feature>
<protein>
    <recommendedName>
        <fullName evidence="6">G-protein coupled receptors family 1 profile domain-containing protein</fullName>
    </recommendedName>
</protein>
<feature type="transmembrane region" description="Helical" evidence="5">
    <location>
        <begin position="221"/>
        <end position="238"/>
    </location>
</feature>
<evidence type="ECO:0000256" key="1">
    <source>
        <dbReference type="ARBA" id="ARBA00004370"/>
    </source>
</evidence>
<dbReference type="Proteomes" id="UP000283509">
    <property type="component" value="Unassembled WGS sequence"/>
</dbReference>
<dbReference type="SUPFAM" id="SSF81321">
    <property type="entry name" value="Family A G protein-coupled receptor-like"/>
    <property type="match status" value="1"/>
</dbReference>
<dbReference type="AlphaFoldDB" id="A0A3R7PAV1"/>
<accession>A0A3R7PAV1</accession>
<feature type="transmembrane region" description="Helical" evidence="5">
    <location>
        <begin position="133"/>
        <end position="155"/>
    </location>
</feature>
<keyword evidence="4 5" id="KW-0472">Membrane</keyword>
<organism evidence="7 8">
    <name type="scientific">Penaeus vannamei</name>
    <name type="common">Whiteleg shrimp</name>
    <name type="synonym">Litopenaeus vannamei</name>
    <dbReference type="NCBI Taxonomy" id="6689"/>
    <lineage>
        <taxon>Eukaryota</taxon>
        <taxon>Metazoa</taxon>
        <taxon>Ecdysozoa</taxon>
        <taxon>Arthropoda</taxon>
        <taxon>Crustacea</taxon>
        <taxon>Multicrustacea</taxon>
        <taxon>Malacostraca</taxon>
        <taxon>Eumalacostraca</taxon>
        <taxon>Eucarida</taxon>
        <taxon>Decapoda</taxon>
        <taxon>Dendrobranchiata</taxon>
        <taxon>Penaeoidea</taxon>
        <taxon>Penaeidae</taxon>
        <taxon>Penaeus</taxon>
    </lineage>
</organism>
<feature type="transmembrane region" description="Helical" evidence="5">
    <location>
        <begin position="53"/>
        <end position="75"/>
    </location>
</feature>
<feature type="transmembrane region" description="Helical" evidence="5">
    <location>
        <begin position="175"/>
        <end position="200"/>
    </location>
</feature>
<reference evidence="7 8" key="2">
    <citation type="submission" date="2019-01" db="EMBL/GenBank/DDBJ databases">
        <title>The decoding of complex shrimp genome reveals the adaptation for benthos swimmer, frequently molting mechanism and breeding impact on genome.</title>
        <authorList>
            <person name="Sun Y."/>
            <person name="Gao Y."/>
            <person name="Yu Y."/>
        </authorList>
    </citation>
    <scope>NUCLEOTIDE SEQUENCE [LARGE SCALE GENOMIC DNA]</scope>
    <source>
        <tissue evidence="7">Muscle</tissue>
    </source>
</reference>
<feature type="transmembrane region" description="Helical" evidence="5">
    <location>
        <begin position="250"/>
        <end position="271"/>
    </location>
</feature>
<dbReference type="InterPro" id="IPR017452">
    <property type="entry name" value="GPCR_Rhodpsn_7TM"/>
</dbReference>
<comment type="subcellular location">
    <subcellularLocation>
        <location evidence="1">Membrane</location>
    </subcellularLocation>
</comment>
<reference evidence="7 8" key="1">
    <citation type="submission" date="2018-04" db="EMBL/GenBank/DDBJ databases">
        <authorList>
            <person name="Zhang X."/>
            <person name="Yuan J."/>
            <person name="Li F."/>
            <person name="Xiang J."/>
        </authorList>
    </citation>
    <scope>NUCLEOTIDE SEQUENCE [LARGE SCALE GENOMIC DNA]</scope>
    <source>
        <tissue evidence="7">Muscle</tissue>
    </source>
</reference>
<evidence type="ECO:0000256" key="3">
    <source>
        <dbReference type="ARBA" id="ARBA00022989"/>
    </source>
</evidence>
<proteinExistence type="predicted"/>
<evidence type="ECO:0000259" key="6">
    <source>
        <dbReference type="PROSITE" id="PS50262"/>
    </source>
</evidence>
<keyword evidence="8" id="KW-1185">Reference proteome</keyword>
<evidence type="ECO:0000313" key="7">
    <source>
        <dbReference type="EMBL" id="ROT65499.1"/>
    </source>
</evidence>
<dbReference type="Gene3D" id="1.20.1070.10">
    <property type="entry name" value="Rhodopsin 7-helix transmembrane proteins"/>
    <property type="match status" value="1"/>
</dbReference>
<evidence type="ECO:0000256" key="4">
    <source>
        <dbReference type="ARBA" id="ARBA00023136"/>
    </source>
</evidence>
<name>A0A3R7PAV1_PENVA</name>
<dbReference type="EMBL" id="QCYY01003081">
    <property type="protein sequence ID" value="ROT65499.1"/>
    <property type="molecule type" value="Genomic_DNA"/>
</dbReference>
<keyword evidence="3 5" id="KW-1133">Transmembrane helix</keyword>
<sequence length="313" mass="35673">MNIANCSVEASVWRWRTWALGVELTTCVLGAVGCVIGFCCLRACEKIKVGMKIQISLIFTVSFIVCTVALPGYAIADYWTICWQIKGTSVLAFLIFYSVSVNIVRNYFTVLAIYRFLAVCFPIRYQQFSQRRVVTGIVVTVTVCIVLAWSTLYIIQDYSNVDVNNRSSYYLGRILFYFSLVIPFTVTVIAYFALALFVIYRKLFITQPQGIHRRDQIAESVSILILMNLLLDVPHITVHLSDTSSNDVSYIIVHMIYHLRFVFDSFLFVCLNKRYRLMVLRYVSSKLLRRELADITFSDTPSVPSAGSVGPVR</sequence>
<keyword evidence="2 5" id="KW-0812">Transmembrane</keyword>
<dbReference type="OrthoDB" id="6359168at2759"/>
<dbReference type="PROSITE" id="PS50262">
    <property type="entry name" value="G_PROTEIN_RECEP_F1_2"/>
    <property type="match status" value="1"/>
</dbReference>
<evidence type="ECO:0000256" key="2">
    <source>
        <dbReference type="ARBA" id="ARBA00022692"/>
    </source>
</evidence>
<evidence type="ECO:0000313" key="8">
    <source>
        <dbReference type="Proteomes" id="UP000283509"/>
    </source>
</evidence>
<evidence type="ECO:0000256" key="5">
    <source>
        <dbReference type="SAM" id="Phobius"/>
    </source>
</evidence>
<dbReference type="GO" id="GO:0016020">
    <property type="term" value="C:membrane"/>
    <property type="evidence" value="ECO:0007669"/>
    <property type="project" value="UniProtKB-SubCell"/>
</dbReference>
<comment type="caution">
    <text evidence="7">The sequence shown here is derived from an EMBL/GenBank/DDBJ whole genome shotgun (WGS) entry which is preliminary data.</text>
</comment>